<organism evidence="1 2">
    <name type="scientific">Sphagnum troendelagicum</name>
    <dbReference type="NCBI Taxonomy" id="128251"/>
    <lineage>
        <taxon>Eukaryota</taxon>
        <taxon>Viridiplantae</taxon>
        <taxon>Streptophyta</taxon>
        <taxon>Embryophyta</taxon>
        <taxon>Bryophyta</taxon>
        <taxon>Sphagnophytina</taxon>
        <taxon>Sphagnopsida</taxon>
        <taxon>Sphagnales</taxon>
        <taxon>Sphagnaceae</taxon>
        <taxon>Sphagnum</taxon>
    </lineage>
</organism>
<name>A0ABP0UUK0_9BRYO</name>
<protein>
    <recommendedName>
        <fullName evidence="3">Cytokinin riboside 5'-monophosphate phosphoribohydrolase</fullName>
    </recommendedName>
</protein>
<evidence type="ECO:0000313" key="1">
    <source>
        <dbReference type="EMBL" id="CAK9227494.1"/>
    </source>
</evidence>
<dbReference type="InterPro" id="IPR031100">
    <property type="entry name" value="LOG_fam"/>
</dbReference>
<accession>A0ABP0UUK0</accession>
<dbReference type="PANTHER" id="PTHR31208:SF11">
    <property type="entry name" value="CYTOKININ RIBOSIDE 5'-MONOPHOSPHATE PHOSPHORIBOHYDROLASE"/>
    <property type="match status" value="1"/>
</dbReference>
<gene>
    <name evidence="1" type="ORF">CSSPTR1EN2_LOCUS18767</name>
</gene>
<reference evidence="1" key="1">
    <citation type="submission" date="2024-02" db="EMBL/GenBank/DDBJ databases">
        <authorList>
            <consortium name="ELIXIR-Norway"/>
            <consortium name="Elixir Norway"/>
        </authorList>
    </citation>
    <scope>NUCLEOTIDE SEQUENCE</scope>
</reference>
<proteinExistence type="predicted"/>
<dbReference type="SUPFAM" id="SSF102405">
    <property type="entry name" value="MCP/YpsA-like"/>
    <property type="match status" value="1"/>
</dbReference>
<evidence type="ECO:0008006" key="3">
    <source>
        <dbReference type="Google" id="ProtNLM"/>
    </source>
</evidence>
<dbReference type="PANTHER" id="PTHR31208">
    <property type="entry name" value="EXPRESSED PROTEIN"/>
    <property type="match status" value="1"/>
</dbReference>
<keyword evidence="2" id="KW-1185">Reference proteome</keyword>
<evidence type="ECO:0000313" key="2">
    <source>
        <dbReference type="Proteomes" id="UP001497512"/>
    </source>
</evidence>
<dbReference type="EMBL" id="OZ019897">
    <property type="protein sequence ID" value="CAK9227494.1"/>
    <property type="molecule type" value="Genomic_DNA"/>
</dbReference>
<dbReference type="Pfam" id="PF03641">
    <property type="entry name" value="Lysine_decarbox"/>
    <property type="match status" value="1"/>
</dbReference>
<sequence length="285" mass="31229">MESRQGLTLAAACLNNRGQSFVQRLKGSSNGSPTPPAYNDELQTRTSADEVRKEILECYALVQKLGKGVVYFGSSRTKAEHPHYLQAMELAREVALLLNCTSWTGVGPGMMDAVTQGALQALKPVGGFKITIEGGTGTNSCVHPYLSDHTYMTCRFFSARKHGFADAGVRDNQADRTAFVSLPGGVGTLDEIFEISTLIQLQRLGSAYPVPLLVLNYDGFFTGLLQFLKSCQEWGTVSAGELDTLWKVCNTNLEALEYLADFYGISESDRLYRKTLQDSSNRPSK</sequence>
<dbReference type="Proteomes" id="UP001497512">
    <property type="component" value="Chromosome 5"/>
</dbReference>
<dbReference type="Gene3D" id="3.40.50.450">
    <property type="match status" value="1"/>
</dbReference>